<comment type="function">
    <text evidence="6">Catalyzes the reversible transfer of the terminal phosphate of ATP to form a long-chain polyphosphate (polyP).</text>
</comment>
<dbReference type="InterPro" id="IPR025198">
    <property type="entry name" value="PPK_N_dom"/>
</dbReference>
<evidence type="ECO:0000256" key="4">
    <source>
        <dbReference type="ARBA" id="ARBA00022777"/>
    </source>
</evidence>
<sequence length="654" mass="75939">MKKYLLDRELSWLNFNKRVLDLSQSKDVSLKDRLFLYSITHSNLDEFFQIRISGLIEQVEIGELSGFTDNILIDEFNSIFDSASKYMQNRVDVWNDRLKEELSEFDLSIKTMDQLTKSEKIRLKDYFINNVMPSLTPLASDQTKPFPYISDLSLSIGVFLKKNKRKEFVRIKIPSNLGAYCNVNLNEIVWMHDLVMYFADVMFTSYQIEEKFWFRITRDQDLEFRQSLKKDLIDVVKEELEFRRQGKVSRVEIQNTASNYVRNYLKRNLDLKLDLFIDLSQPLTAFQINSLQNLRDLPSSWKRPTREFSFGGDVFDILRKKDVLVHHPYDSFDQSVIKFLETACKDTKVITIKMTQYRTGNSAENDKITSLLATAARLGKQVAVQIELRARFDEERNIQNAEYLEDAGVHVSYGDPEYKAHVKMILVVREEDENLVSYMHFGTGNYNFVTSQSYEDIGLFTCNASLGEDCGLIFNSLTAYANRGYSKNILVAPEKLQDSILDFIKEQKKLKEDGYIFLKLNNITDPFIIRALNDASKAGVEIDIIVRGICSLKPSKNIRIKSILGQFLEHSRIYSFGKGSNNKIFIGSADMMQRNLRHRIEILVPILDSNVKKMLEKIILKYLKTDKFSWSLDEDGIWNLLNGDYSIQENINTP</sequence>
<dbReference type="GO" id="GO:0005524">
    <property type="term" value="F:ATP binding"/>
    <property type="evidence" value="ECO:0007669"/>
    <property type="project" value="UniProtKB-KW"/>
</dbReference>
<dbReference type="PANTHER" id="PTHR30218:SF0">
    <property type="entry name" value="POLYPHOSPHATE KINASE"/>
    <property type="match status" value="1"/>
</dbReference>
<organism evidence="11">
    <name type="scientific">Candidatus Actinomarina minuta</name>
    <dbReference type="NCBI Taxonomy" id="1389454"/>
    <lineage>
        <taxon>Bacteria</taxon>
        <taxon>Bacillati</taxon>
        <taxon>Actinomycetota</taxon>
        <taxon>Actinomycetes</taxon>
        <taxon>Candidatus Actinomarinidae</taxon>
        <taxon>Candidatus Actinomarinales</taxon>
        <taxon>Candidatus Actinomarineae</taxon>
        <taxon>Candidatus Actinomarinaceae</taxon>
        <taxon>Candidatus Actinomarina</taxon>
    </lineage>
</organism>
<dbReference type="SUPFAM" id="SSF56024">
    <property type="entry name" value="Phospholipase D/nuclease"/>
    <property type="match status" value="2"/>
</dbReference>
<dbReference type="GO" id="GO:0006799">
    <property type="term" value="P:polyphosphate biosynthetic process"/>
    <property type="evidence" value="ECO:0007669"/>
    <property type="project" value="InterPro"/>
</dbReference>
<accession>S5DKJ5</accession>
<keyword evidence="4 11" id="KW-0418">Kinase</keyword>
<dbReference type="PIRSF" id="PIRSF015589">
    <property type="entry name" value="PP_kinase"/>
    <property type="match status" value="1"/>
</dbReference>
<dbReference type="Gene3D" id="1.20.58.310">
    <property type="entry name" value="Polyphosphate kinase N-terminal domain"/>
    <property type="match status" value="1"/>
</dbReference>
<dbReference type="InterPro" id="IPR041108">
    <property type="entry name" value="PP_kinase_C_1"/>
</dbReference>
<dbReference type="Pfam" id="PF13090">
    <property type="entry name" value="PP_kinase_C"/>
    <property type="match status" value="1"/>
</dbReference>
<feature type="domain" description="Polyphosphate kinase C-terminal" evidence="9">
    <location>
        <begin position="490"/>
        <end position="640"/>
    </location>
</feature>
<evidence type="ECO:0000259" key="10">
    <source>
        <dbReference type="Pfam" id="PF17941"/>
    </source>
</evidence>
<keyword evidence="5" id="KW-0067">ATP-binding</keyword>
<dbReference type="SUPFAM" id="SSF140356">
    <property type="entry name" value="PPK N-terminal domain-like"/>
    <property type="match status" value="1"/>
</dbReference>
<dbReference type="InterPro" id="IPR036832">
    <property type="entry name" value="PPK_N_dom_sf"/>
</dbReference>
<evidence type="ECO:0000259" key="9">
    <source>
        <dbReference type="Pfam" id="PF13090"/>
    </source>
</evidence>
<dbReference type="AlphaFoldDB" id="S5DKJ5"/>
<evidence type="ECO:0000259" key="7">
    <source>
        <dbReference type="Pfam" id="PF02503"/>
    </source>
</evidence>
<keyword evidence="2 6" id="KW-0808">Transferase</keyword>
<feature type="domain" description="Polyphosphate kinase middle" evidence="7">
    <location>
        <begin position="120"/>
        <end position="284"/>
    </location>
</feature>
<name>S5DKJ5_9ACTN</name>
<dbReference type="InterPro" id="IPR036830">
    <property type="entry name" value="PP_kinase_middle_dom_sf"/>
</dbReference>
<evidence type="ECO:0000256" key="5">
    <source>
        <dbReference type="ARBA" id="ARBA00022840"/>
    </source>
</evidence>
<comment type="similarity">
    <text evidence="6">Belongs to the polyphosphate kinase 1 (PPK1) family.</text>
</comment>
<feature type="domain" description="Polyphosphate kinase C-terminal" evidence="10">
    <location>
        <begin position="313"/>
        <end position="482"/>
    </location>
</feature>
<evidence type="ECO:0000256" key="3">
    <source>
        <dbReference type="ARBA" id="ARBA00022741"/>
    </source>
</evidence>
<dbReference type="InterPro" id="IPR025200">
    <property type="entry name" value="PPK_C_dom2"/>
</dbReference>
<evidence type="ECO:0000256" key="2">
    <source>
        <dbReference type="ARBA" id="ARBA00022679"/>
    </source>
</evidence>
<dbReference type="Pfam" id="PF13089">
    <property type="entry name" value="PP_kinase_N"/>
    <property type="match status" value="1"/>
</dbReference>
<dbReference type="PANTHER" id="PTHR30218">
    <property type="entry name" value="POLYPHOSPHATE KINASE"/>
    <property type="match status" value="1"/>
</dbReference>
<proteinExistence type="inferred from homology"/>
<reference evidence="11" key="1">
    <citation type="journal article" date="2013" name="Sci. Rep.">
        <title>Metagenomics uncovers a new group of low GC and ultra-small marine Actinobacteria.</title>
        <authorList>
            <person name="Ghai R."/>
            <person name="Mizuno C.M."/>
            <person name="Picazo A."/>
            <person name="Camacho A."/>
            <person name="Rodriguez-Valera F."/>
        </authorList>
    </citation>
    <scope>NUCLEOTIDE SEQUENCE</scope>
</reference>
<dbReference type="Pfam" id="PF02503">
    <property type="entry name" value="PP_kinase"/>
    <property type="match status" value="1"/>
</dbReference>
<dbReference type="NCBIfam" id="TIGR03705">
    <property type="entry name" value="poly_P_kin"/>
    <property type="match status" value="1"/>
</dbReference>
<dbReference type="InterPro" id="IPR024953">
    <property type="entry name" value="PP_kinase_middle"/>
</dbReference>
<dbReference type="SUPFAM" id="SSF143724">
    <property type="entry name" value="PHP14-like"/>
    <property type="match status" value="1"/>
</dbReference>
<evidence type="ECO:0000256" key="1">
    <source>
        <dbReference type="ARBA" id="ARBA00022553"/>
    </source>
</evidence>
<comment type="catalytic activity">
    <reaction evidence="6">
        <text>[phosphate](n) + ATP = [phosphate](n+1) + ADP</text>
        <dbReference type="Rhea" id="RHEA:19573"/>
        <dbReference type="Rhea" id="RHEA-COMP:9859"/>
        <dbReference type="Rhea" id="RHEA-COMP:14280"/>
        <dbReference type="ChEBI" id="CHEBI:16838"/>
        <dbReference type="ChEBI" id="CHEBI:30616"/>
        <dbReference type="ChEBI" id="CHEBI:456216"/>
        <dbReference type="EC" id="2.7.4.1"/>
    </reaction>
</comment>
<evidence type="ECO:0000256" key="6">
    <source>
        <dbReference type="RuleBase" id="RU003800"/>
    </source>
</evidence>
<keyword evidence="1 6" id="KW-0597">Phosphoprotein</keyword>
<evidence type="ECO:0000259" key="8">
    <source>
        <dbReference type="Pfam" id="PF13089"/>
    </source>
</evidence>
<protein>
    <recommendedName>
        <fullName evidence="6">Polyphosphate kinase</fullName>
        <ecNumber evidence="6">2.7.4.1</ecNumber>
    </recommendedName>
</protein>
<dbReference type="InterPro" id="IPR003414">
    <property type="entry name" value="PP_kinase"/>
</dbReference>
<dbReference type="Gene3D" id="3.30.870.10">
    <property type="entry name" value="Endonuclease Chain A"/>
    <property type="match status" value="2"/>
</dbReference>
<evidence type="ECO:0000313" key="11">
    <source>
        <dbReference type="EMBL" id="AGQ19351.1"/>
    </source>
</evidence>
<dbReference type="EMBL" id="KC811129">
    <property type="protein sequence ID" value="AGQ19351.1"/>
    <property type="molecule type" value="Genomic_DNA"/>
</dbReference>
<feature type="domain" description="Polyphosphate kinase N-terminal" evidence="8">
    <location>
        <begin position="6"/>
        <end position="107"/>
    </location>
</feature>
<dbReference type="Gene3D" id="3.30.1840.10">
    <property type="entry name" value="Polyphosphate kinase middle domain"/>
    <property type="match status" value="1"/>
</dbReference>
<dbReference type="Pfam" id="PF17941">
    <property type="entry name" value="PP_kinase_C_1"/>
    <property type="match status" value="1"/>
</dbReference>
<comment type="PTM">
    <text evidence="6">An intermediate of this reaction is the autophosphorylated ppk in which a phosphate is covalently linked to a histidine residue through a N-P bond.</text>
</comment>
<dbReference type="EC" id="2.7.4.1" evidence="6"/>
<dbReference type="GO" id="GO:0009358">
    <property type="term" value="C:polyphosphate kinase complex"/>
    <property type="evidence" value="ECO:0007669"/>
    <property type="project" value="InterPro"/>
</dbReference>
<keyword evidence="3" id="KW-0547">Nucleotide-binding</keyword>
<dbReference type="GO" id="GO:0008976">
    <property type="term" value="F:polyphosphate kinase activity"/>
    <property type="evidence" value="ECO:0007669"/>
    <property type="project" value="UniProtKB-EC"/>
</dbReference>